<evidence type="ECO:0000256" key="1">
    <source>
        <dbReference type="ARBA" id="ARBA00006479"/>
    </source>
</evidence>
<feature type="region of interest" description="Disordered" evidence="2">
    <location>
        <begin position="354"/>
        <end position="402"/>
    </location>
</feature>
<name>A0A839Z9G5_9HYPH</name>
<evidence type="ECO:0000313" key="4">
    <source>
        <dbReference type="Proteomes" id="UP000533469"/>
    </source>
</evidence>
<dbReference type="RefSeq" id="WP_183188980.1">
    <property type="nucleotide sequence ID" value="NZ_JACICD010000002.1"/>
</dbReference>
<sequence>MASPRPQTAADKSRSEPAPPSVTVHGAPVLAAVSVDACNSQLREEDGFVGDRARRAAFFDILDRWRNLARRPAKALGDTPTAELSKTLLDELLVAGKPHEQALIFSAVEDYASELITVIRRLLRTREWRDTQRIVVGGGLKGGRFAEIAIARAELIARADGIEIELVPIRAEPDEAGLIGAVHLAPSWMFASFDHILGVDIGGTNIRAGIVKLNLDKAQDLSRARVAEMDLWRHAEEKLTRDAAVDRLAGMLGTLIEHAEAEGFNLAPFIGIGCPGAIAPDGAIETGAQNLPGNWESRRFNLPTALWEAIPAIGGRETTLVMHNDAVVQGLSEVPFMGDVERWGVITIGTGLGNARFTNRSHPNAEETAVRERKDGKEKGGKDKSVKETTKKDKDEKEKKKG</sequence>
<dbReference type="PANTHER" id="PTHR18964:SF149">
    <property type="entry name" value="BIFUNCTIONAL UDP-N-ACETYLGLUCOSAMINE 2-EPIMERASE_N-ACETYLMANNOSAMINE KINASE"/>
    <property type="match status" value="1"/>
</dbReference>
<dbReference type="SUPFAM" id="SSF53067">
    <property type="entry name" value="Actin-like ATPase domain"/>
    <property type="match status" value="1"/>
</dbReference>
<feature type="region of interest" description="Disordered" evidence="2">
    <location>
        <begin position="1"/>
        <end position="23"/>
    </location>
</feature>
<dbReference type="InterPro" id="IPR043129">
    <property type="entry name" value="ATPase_NBD"/>
</dbReference>
<protein>
    <recommendedName>
        <fullName evidence="5">Glucokinase</fullName>
    </recommendedName>
</protein>
<accession>A0A839Z9G5</accession>
<dbReference type="InterPro" id="IPR000600">
    <property type="entry name" value="ROK"/>
</dbReference>
<evidence type="ECO:0000313" key="3">
    <source>
        <dbReference type="EMBL" id="MBB3770817.1"/>
    </source>
</evidence>
<dbReference type="AlphaFoldDB" id="A0A839Z9G5"/>
<dbReference type="EMBL" id="JACICD010000002">
    <property type="protein sequence ID" value="MBB3770817.1"/>
    <property type="molecule type" value="Genomic_DNA"/>
</dbReference>
<organism evidence="3 4">
    <name type="scientific">Ancylobacter tetraedralis</name>
    <dbReference type="NCBI Taxonomy" id="217068"/>
    <lineage>
        <taxon>Bacteria</taxon>
        <taxon>Pseudomonadati</taxon>
        <taxon>Pseudomonadota</taxon>
        <taxon>Alphaproteobacteria</taxon>
        <taxon>Hyphomicrobiales</taxon>
        <taxon>Xanthobacteraceae</taxon>
        <taxon>Ancylobacter</taxon>
    </lineage>
</organism>
<dbReference type="PANTHER" id="PTHR18964">
    <property type="entry name" value="ROK (REPRESSOR, ORF, KINASE) FAMILY"/>
    <property type="match status" value="1"/>
</dbReference>
<keyword evidence="4" id="KW-1185">Reference proteome</keyword>
<comment type="caution">
    <text evidence="3">The sequence shown here is derived from an EMBL/GenBank/DDBJ whole genome shotgun (WGS) entry which is preliminary data.</text>
</comment>
<reference evidence="3 4" key="1">
    <citation type="submission" date="2020-08" db="EMBL/GenBank/DDBJ databases">
        <title>Genomic Encyclopedia of Type Strains, Phase IV (KMG-IV): sequencing the most valuable type-strain genomes for metagenomic binning, comparative biology and taxonomic classification.</title>
        <authorList>
            <person name="Goeker M."/>
        </authorList>
    </citation>
    <scope>NUCLEOTIDE SEQUENCE [LARGE SCALE GENOMIC DNA]</scope>
    <source>
        <strain evidence="3 4">DSM 5895</strain>
    </source>
</reference>
<proteinExistence type="inferred from homology"/>
<gene>
    <name evidence="3" type="ORF">FHS55_001412</name>
</gene>
<comment type="similarity">
    <text evidence="1">Belongs to the ROK (NagC/XylR) family.</text>
</comment>
<evidence type="ECO:0000256" key="2">
    <source>
        <dbReference type="SAM" id="MobiDB-lite"/>
    </source>
</evidence>
<dbReference type="Pfam" id="PF00480">
    <property type="entry name" value="ROK"/>
    <property type="match status" value="1"/>
</dbReference>
<dbReference type="Gene3D" id="3.30.420.40">
    <property type="match status" value="1"/>
</dbReference>
<feature type="compositionally biased region" description="Basic and acidic residues" evidence="2">
    <location>
        <begin position="363"/>
        <end position="402"/>
    </location>
</feature>
<dbReference type="Proteomes" id="UP000533469">
    <property type="component" value="Unassembled WGS sequence"/>
</dbReference>
<evidence type="ECO:0008006" key="5">
    <source>
        <dbReference type="Google" id="ProtNLM"/>
    </source>
</evidence>